<evidence type="ECO:0000256" key="7">
    <source>
        <dbReference type="SAM" id="MobiDB-lite"/>
    </source>
</evidence>
<feature type="region of interest" description="Disordered" evidence="7">
    <location>
        <begin position="91"/>
        <end position="112"/>
    </location>
</feature>
<evidence type="ECO:0000256" key="4">
    <source>
        <dbReference type="ARBA" id="ARBA00023242"/>
    </source>
</evidence>
<feature type="region of interest" description="Disordered" evidence="7">
    <location>
        <begin position="254"/>
        <end position="302"/>
    </location>
</feature>
<feature type="region of interest" description="Disordered" evidence="7">
    <location>
        <begin position="694"/>
        <end position="820"/>
    </location>
</feature>
<keyword evidence="3 5" id="KW-0694">RNA-binding</keyword>
<dbReference type="SUPFAM" id="SSF54928">
    <property type="entry name" value="RNA-binding domain, RBD"/>
    <property type="match status" value="2"/>
</dbReference>
<dbReference type="SMART" id="SM00360">
    <property type="entry name" value="RRM"/>
    <property type="match status" value="2"/>
</dbReference>
<evidence type="ECO:0000256" key="2">
    <source>
        <dbReference type="ARBA" id="ARBA00005904"/>
    </source>
</evidence>
<dbReference type="PROSITE" id="PS50102">
    <property type="entry name" value="RRM"/>
    <property type="match status" value="1"/>
</dbReference>
<dbReference type="AlphaFoldDB" id="A0A195FZE2"/>
<keyword evidence="4" id="KW-0539">Nucleus</keyword>
<sequence>MDFDKYIKEDPEGVYNLHFLNKDKLTVYEIKQIFSVFGNVLGVNVTKDETGFRFVKYGTLDETIACIKGLEDSSKIQLLLERSKMKDRKMNRKDFNGENLSNNGGNSTHKIFNENSGSNDILNISQNISQNSVYNHKLISNVTKENSSVFDEKSLRQTSKENNSSVTMDYEKYYRTTKGGFSVHFANKKGLCPEYIKDTFSSYGTVVSIYEGGGGPNGLKIISYKTLDEVINCLKGLQNDSQISLLPQKDKLGSEAKATNQNSSNQWQAAKMEDTSQQMFSTDEQFDSNSTHENNKQEKLSEYRGKPFYSSRNFDSNKFQGNNFLDTARNSGHDYKYNVDEIKQNNAGFQTFDEIYSFSEQQNPINNEDYNQVMRKKQEDTKLYSLMKTETDSKIDKNRRFGIHDQKMPMLVSNAEMKSKEFDVTPTLNKTTNSSKIAYIPMQDIIVANIHQNYGVHYILHLFEKFSPVSATVVKTISKTNIRYCHIYFKTVQDAVAVEEEFDNFDLFGKNLIVLRESRLINEALGKKMQLTMSKGFNKEEIRKMLQKEEQFISHILSIMPVSAYELAEKNNPTKEEEPTKKVKNFAIPGKKTKRAQSFKELHAKLEELKGVKKLHYKQKLLKKTLKNKLKKKTKKEERLLQRKLARIEQNNADGNKIKTENEEVPKVPKPKPVFNSEGKMVFSKFDFSEIGVKKKLPKSQNDPKKMLQQLQQKKEKLKQLEDLGDKEEAEDIREKDAWKSALAKASGEKVKDDPDLLKRTIKRNEQKKKYSANKWNSRIENVQKSMQERQEKRRENIMKKKKEKKQNKLKKKGRIMPGL</sequence>
<dbReference type="PANTHER" id="PTHR14369:SF0">
    <property type="entry name" value="SURFEIT LOCUS PROTEIN 6"/>
    <property type="match status" value="1"/>
</dbReference>
<feature type="compositionally biased region" description="Low complexity" evidence="7">
    <location>
        <begin position="97"/>
        <end position="107"/>
    </location>
</feature>
<organism evidence="9 10">
    <name type="scientific">Trachymyrmex septentrionalis</name>
    <dbReference type="NCBI Taxonomy" id="34720"/>
    <lineage>
        <taxon>Eukaryota</taxon>
        <taxon>Metazoa</taxon>
        <taxon>Ecdysozoa</taxon>
        <taxon>Arthropoda</taxon>
        <taxon>Hexapoda</taxon>
        <taxon>Insecta</taxon>
        <taxon>Pterygota</taxon>
        <taxon>Neoptera</taxon>
        <taxon>Endopterygota</taxon>
        <taxon>Hymenoptera</taxon>
        <taxon>Apocrita</taxon>
        <taxon>Aculeata</taxon>
        <taxon>Formicoidea</taxon>
        <taxon>Formicidae</taxon>
        <taxon>Myrmicinae</taxon>
        <taxon>Trachymyrmex</taxon>
    </lineage>
</organism>
<feature type="compositionally biased region" description="Polar residues" evidence="7">
    <location>
        <begin position="257"/>
        <end position="268"/>
    </location>
</feature>
<evidence type="ECO:0000256" key="1">
    <source>
        <dbReference type="ARBA" id="ARBA00004123"/>
    </source>
</evidence>
<dbReference type="InterPro" id="IPR012677">
    <property type="entry name" value="Nucleotide-bd_a/b_plait_sf"/>
</dbReference>
<dbReference type="EMBL" id="KQ981193">
    <property type="protein sequence ID" value="KYN45174.1"/>
    <property type="molecule type" value="Genomic_DNA"/>
</dbReference>
<evidence type="ECO:0000313" key="9">
    <source>
        <dbReference type="EMBL" id="KYN45174.1"/>
    </source>
</evidence>
<reference evidence="9 10" key="1">
    <citation type="submission" date="2016-03" db="EMBL/GenBank/DDBJ databases">
        <title>Trachymyrmex septentrionalis WGS genome.</title>
        <authorList>
            <person name="Nygaard S."/>
            <person name="Hu H."/>
            <person name="Boomsma J."/>
            <person name="Zhang G."/>
        </authorList>
    </citation>
    <scope>NUCLEOTIDE SEQUENCE [LARGE SCALE GENOMIC DNA]</scope>
    <source>
        <strain evidence="9">Tsep2-gDNA-1</strain>
        <tissue evidence="9">Whole body</tissue>
    </source>
</reference>
<gene>
    <name evidence="9" type="ORF">ALC56_00424</name>
</gene>
<keyword evidence="10" id="KW-1185">Reference proteome</keyword>
<dbReference type="GO" id="GO:0003677">
    <property type="term" value="F:DNA binding"/>
    <property type="evidence" value="ECO:0007669"/>
    <property type="project" value="TreeGrafter"/>
</dbReference>
<accession>A0A195FZE2</accession>
<feature type="compositionally biased region" description="Basic and acidic residues" evidence="7">
    <location>
        <begin position="293"/>
        <end position="302"/>
    </location>
</feature>
<evidence type="ECO:0000256" key="6">
    <source>
        <dbReference type="SAM" id="Coils"/>
    </source>
</evidence>
<dbReference type="CDD" id="cd00590">
    <property type="entry name" value="RRM_SF"/>
    <property type="match status" value="1"/>
</dbReference>
<evidence type="ECO:0000256" key="3">
    <source>
        <dbReference type="ARBA" id="ARBA00022884"/>
    </source>
</evidence>
<dbReference type="InterPro" id="IPR007019">
    <property type="entry name" value="SURF6"/>
</dbReference>
<dbReference type="GO" id="GO:0003723">
    <property type="term" value="F:RNA binding"/>
    <property type="evidence" value="ECO:0007669"/>
    <property type="project" value="UniProtKB-UniRule"/>
</dbReference>
<feature type="domain" description="RRM" evidence="8">
    <location>
        <begin position="14"/>
        <end position="85"/>
    </location>
</feature>
<dbReference type="STRING" id="34720.A0A195FZE2"/>
<feature type="compositionally biased region" description="Basic and acidic residues" evidence="7">
    <location>
        <begin position="747"/>
        <end position="769"/>
    </location>
</feature>
<feature type="coiled-coil region" evidence="6">
    <location>
        <begin position="623"/>
        <end position="651"/>
    </location>
</feature>
<dbReference type="InterPro" id="IPR000504">
    <property type="entry name" value="RRM_dom"/>
</dbReference>
<dbReference type="Gene3D" id="3.30.70.330">
    <property type="match status" value="2"/>
</dbReference>
<dbReference type="GO" id="GO:0042274">
    <property type="term" value="P:ribosomal small subunit biogenesis"/>
    <property type="evidence" value="ECO:0007669"/>
    <property type="project" value="TreeGrafter"/>
</dbReference>
<feature type="compositionally biased region" description="Polar residues" evidence="7">
    <location>
        <begin position="275"/>
        <end position="292"/>
    </location>
</feature>
<dbReference type="GO" id="GO:0005730">
    <property type="term" value="C:nucleolus"/>
    <property type="evidence" value="ECO:0007669"/>
    <property type="project" value="TreeGrafter"/>
</dbReference>
<dbReference type="Pfam" id="PF04935">
    <property type="entry name" value="SURF6"/>
    <property type="match status" value="1"/>
</dbReference>
<feature type="compositionally biased region" description="Basic and acidic residues" evidence="7">
    <location>
        <begin position="787"/>
        <end position="799"/>
    </location>
</feature>
<dbReference type="Proteomes" id="UP000078541">
    <property type="component" value="Unassembled WGS sequence"/>
</dbReference>
<dbReference type="PANTHER" id="PTHR14369">
    <property type="entry name" value="SURFEIT LOCUS PROTEIN 6"/>
    <property type="match status" value="1"/>
</dbReference>
<protein>
    <submittedName>
        <fullName evidence="9">Surfeit locus protein 6 like protein</fullName>
    </submittedName>
</protein>
<comment type="similarity">
    <text evidence="2">Belongs to the SURF6 family.</text>
</comment>
<evidence type="ECO:0000256" key="5">
    <source>
        <dbReference type="PROSITE-ProRule" id="PRU00176"/>
    </source>
</evidence>
<feature type="compositionally biased region" description="Basic residues" evidence="7">
    <location>
        <begin position="800"/>
        <end position="820"/>
    </location>
</feature>
<dbReference type="InterPro" id="IPR029190">
    <property type="entry name" value="Rrp14/SURF6_C"/>
</dbReference>
<comment type="subcellular location">
    <subcellularLocation>
        <location evidence="1">Nucleus</location>
    </subcellularLocation>
</comment>
<evidence type="ECO:0000259" key="8">
    <source>
        <dbReference type="PROSITE" id="PS50102"/>
    </source>
</evidence>
<feature type="compositionally biased region" description="Basic and acidic residues" evidence="7">
    <location>
        <begin position="713"/>
        <end position="724"/>
    </location>
</feature>
<feature type="compositionally biased region" description="Polar residues" evidence="7">
    <location>
        <begin position="774"/>
        <end position="786"/>
    </location>
</feature>
<dbReference type="InterPro" id="IPR035979">
    <property type="entry name" value="RBD_domain_sf"/>
</dbReference>
<evidence type="ECO:0000313" key="10">
    <source>
        <dbReference type="Proteomes" id="UP000078541"/>
    </source>
</evidence>
<keyword evidence="6" id="KW-0175">Coiled coil</keyword>
<name>A0A195FZE2_9HYME</name>
<proteinExistence type="inferred from homology"/>
<dbReference type="GO" id="GO:0042273">
    <property type="term" value="P:ribosomal large subunit biogenesis"/>
    <property type="evidence" value="ECO:0007669"/>
    <property type="project" value="TreeGrafter"/>
</dbReference>